<dbReference type="EMBL" id="CP034205">
    <property type="protein sequence ID" value="QBZ55876.1"/>
    <property type="molecule type" value="Genomic_DNA"/>
</dbReference>
<protein>
    <submittedName>
        <fullName evidence="2">Uncharacterized protein</fullName>
    </submittedName>
</protein>
<organism evidence="2 3">
    <name type="scientific">Pyricularia oryzae</name>
    <name type="common">Rice blast fungus</name>
    <name type="synonym">Magnaporthe oryzae</name>
    <dbReference type="NCBI Taxonomy" id="318829"/>
    <lineage>
        <taxon>Eukaryota</taxon>
        <taxon>Fungi</taxon>
        <taxon>Dikarya</taxon>
        <taxon>Ascomycota</taxon>
        <taxon>Pezizomycotina</taxon>
        <taxon>Sordariomycetes</taxon>
        <taxon>Sordariomycetidae</taxon>
        <taxon>Magnaporthales</taxon>
        <taxon>Pyriculariaceae</taxon>
        <taxon>Pyricularia</taxon>
    </lineage>
</organism>
<dbReference type="Proteomes" id="UP000294847">
    <property type="component" value="Chromosome 2"/>
</dbReference>
<reference evidence="2 3" key="1">
    <citation type="journal article" date="2019" name="Mol. Biol. Evol.">
        <title>Blast fungal genomes show frequent chromosomal changes, gene gains and losses, and effector gene turnover.</title>
        <authorList>
            <person name="Gomez Luciano L.B."/>
            <person name="Jason Tsai I."/>
            <person name="Chuma I."/>
            <person name="Tosa Y."/>
            <person name="Chen Y.H."/>
            <person name="Li J.Y."/>
            <person name="Li M.Y."/>
            <person name="Jade Lu M.Y."/>
            <person name="Nakayashiki H."/>
            <person name="Li W.H."/>
        </authorList>
    </citation>
    <scope>NUCLEOTIDE SEQUENCE [LARGE SCALE GENOMIC DNA]</scope>
    <source>
        <strain evidence="2">MZ5-1-6</strain>
    </source>
</reference>
<name>A0A4P7N551_PYROR</name>
<evidence type="ECO:0000313" key="3">
    <source>
        <dbReference type="Proteomes" id="UP000294847"/>
    </source>
</evidence>
<accession>A0A4P7N551</accession>
<evidence type="ECO:0000256" key="1">
    <source>
        <dbReference type="SAM" id="MobiDB-lite"/>
    </source>
</evidence>
<evidence type="ECO:0000313" key="2">
    <source>
        <dbReference type="EMBL" id="QBZ55876.1"/>
    </source>
</evidence>
<feature type="region of interest" description="Disordered" evidence="1">
    <location>
        <begin position="83"/>
        <end position="112"/>
    </location>
</feature>
<gene>
    <name evidence="2" type="ORF">PoMZ_00782</name>
</gene>
<sequence length="163" mass="18107">MQDWHLLPYFREAASRTLSTFLSGIKRVLASGLVEKAVAARNPDWLPLVSWVLYHDALSLHNLTEVPDIVDQWPAYQHSMTNPERAGVQAPHPTHARRHTPGAGRPPVPRLGRAGTADLVALDRLLLEAAWAQDDLLADAQRLDYRLKLSGVINLAMIPPSFV</sequence>
<proteinExistence type="predicted"/>
<dbReference type="AlphaFoldDB" id="A0A4P7N551"/>